<evidence type="ECO:0000313" key="1">
    <source>
        <dbReference type="EMBL" id="KNZ44135.1"/>
    </source>
</evidence>
<accession>A0A0L6U8K7</accession>
<comment type="caution">
    <text evidence="1">The sequence shown here is derived from an EMBL/GenBank/DDBJ whole genome shotgun (WGS) entry which is preliminary data.</text>
</comment>
<dbReference type="VEuPathDB" id="FungiDB:VP01_947g2"/>
<dbReference type="AlphaFoldDB" id="A0A0L6U8K7"/>
<dbReference type="Proteomes" id="UP000037035">
    <property type="component" value="Unassembled WGS sequence"/>
</dbReference>
<keyword evidence="2" id="KW-1185">Reference proteome</keyword>
<reference evidence="1 2" key="1">
    <citation type="submission" date="2015-08" db="EMBL/GenBank/DDBJ databases">
        <title>Next Generation Sequencing and Analysis of the Genome of Puccinia sorghi L Schw, the Causal Agent of Maize Common Rust.</title>
        <authorList>
            <person name="Rochi L."/>
            <person name="Burguener G."/>
            <person name="Darino M."/>
            <person name="Turjanski A."/>
            <person name="Kreff E."/>
            <person name="Dieguez M.J."/>
            <person name="Sacco F."/>
        </authorList>
    </citation>
    <scope>NUCLEOTIDE SEQUENCE [LARGE SCALE GENOMIC DNA]</scope>
    <source>
        <strain evidence="1 2">RO10H11247</strain>
    </source>
</reference>
<evidence type="ECO:0000313" key="2">
    <source>
        <dbReference type="Proteomes" id="UP000037035"/>
    </source>
</evidence>
<protein>
    <submittedName>
        <fullName evidence="1">Uncharacterized protein</fullName>
    </submittedName>
</protein>
<dbReference type="OrthoDB" id="2507501at2759"/>
<organism evidence="1 2">
    <name type="scientific">Puccinia sorghi</name>
    <dbReference type="NCBI Taxonomy" id="27349"/>
    <lineage>
        <taxon>Eukaryota</taxon>
        <taxon>Fungi</taxon>
        <taxon>Dikarya</taxon>
        <taxon>Basidiomycota</taxon>
        <taxon>Pucciniomycotina</taxon>
        <taxon>Pucciniomycetes</taxon>
        <taxon>Pucciniales</taxon>
        <taxon>Pucciniaceae</taxon>
        <taxon>Puccinia</taxon>
    </lineage>
</organism>
<sequence>MVRAFMDFPYLGNTATWAKCGQKKTEYKEEEQKKKKARLEEAKNVGILLSSHQSDLSMSPKNRRGIKNLKWKKRLQRRTFDPFELSEHQMKNTQLMIQTIFPTSLKSFSPTSQKGKWYKDQTYISNLPSVLKRIKVESSRPFSTSKWISMPTAGDLITNTFKSPVFFSQASIQTPRACLCRCFGTVTNLSSGQLNCRHVGFSPAPPARSGATTAPDPHRSYTKARFGTSIAPQMLPITRNSGDKRQQHFTNSPNIHTGYRCTRIYGLGTPGHDNWSYACGAVAKPRNIAPRDPSRATPNENSIHLAKLCKTWCCNITTVSRVSTSSVGIASGDVPQADSAVIAAHRH</sequence>
<proteinExistence type="predicted"/>
<dbReference type="EMBL" id="LAVV01015137">
    <property type="protein sequence ID" value="KNZ44135.1"/>
    <property type="molecule type" value="Genomic_DNA"/>
</dbReference>
<name>A0A0L6U8K7_9BASI</name>
<gene>
    <name evidence="1" type="ORF">VP01_947g2</name>
</gene>